<sequence length="104" mass="11994">MEQIKEKLGFEEHELETAKQELVELGVYTLNFRGKNQLDFFVEFVKGLKMLNKAGGYFSTKYNNIHINITSNRLSELSQYAMTPICLEEFLENHKAQFAALLTG</sequence>
<dbReference type="AlphaFoldDB" id="A0AAJ1AYP6"/>
<reference evidence="1" key="1">
    <citation type="submission" date="2021-10" db="EMBL/GenBank/DDBJ databases">
        <title>Collection of gut derived symbiotic bacterial strains cultured from healthy donors.</title>
        <authorList>
            <person name="Lin H."/>
            <person name="Littmann E."/>
            <person name="Claire K."/>
            <person name="Pamer E."/>
        </authorList>
    </citation>
    <scope>NUCLEOTIDE SEQUENCE</scope>
    <source>
        <strain evidence="1">MSK.23.4</strain>
    </source>
</reference>
<gene>
    <name evidence="1" type="ORF">LIQ10_07980</name>
</gene>
<dbReference type="RefSeq" id="WP_173879250.1">
    <property type="nucleotide sequence ID" value="NZ_JAAIMT010000019.1"/>
</dbReference>
<proteinExistence type="predicted"/>
<organism evidence="1 2">
    <name type="scientific">Mediterraneibacter gnavus</name>
    <name type="common">Ruminococcus gnavus</name>
    <dbReference type="NCBI Taxonomy" id="33038"/>
    <lineage>
        <taxon>Bacteria</taxon>
        <taxon>Bacillati</taxon>
        <taxon>Bacillota</taxon>
        <taxon>Clostridia</taxon>
        <taxon>Lachnospirales</taxon>
        <taxon>Lachnospiraceae</taxon>
        <taxon>Mediterraneibacter</taxon>
    </lineage>
</organism>
<name>A0AAJ1AYP6_MEDGN</name>
<evidence type="ECO:0000313" key="1">
    <source>
        <dbReference type="EMBL" id="MCB5493677.1"/>
    </source>
</evidence>
<comment type="caution">
    <text evidence="1">The sequence shown here is derived from an EMBL/GenBank/DDBJ whole genome shotgun (WGS) entry which is preliminary data.</text>
</comment>
<dbReference type="EMBL" id="JAJBNC010000011">
    <property type="protein sequence ID" value="MCB5493677.1"/>
    <property type="molecule type" value="Genomic_DNA"/>
</dbReference>
<evidence type="ECO:0000313" key="2">
    <source>
        <dbReference type="Proteomes" id="UP001297422"/>
    </source>
</evidence>
<protein>
    <submittedName>
        <fullName evidence="1">Uncharacterized protein</fullName>
    </submittedName>
</protein>
<accession>A0AAJ1AYP6</accession>
<dbReference type="Proteomes" id="UP001297422">
    <property type="component" value="Unassembled WGS sequence"/>
</dbReference>